<keyword evidence="5 7" id="KW-1133">Transmembrane helix</keyword>
<name>A0A1M5VUN9_FLAJO</name>
<dbReference type="GO" id="GO:0005886">
    <property type="term" value="C:plasma membrane"/>
    <property type="evidence" value="ECO:0007669"/>
    <property type="project" value="UniProtKB-SubCell"/>
</dbReference>
<feature type="transmembrane region" description="Helical" evidence="7">
    <location>
        <begin position="6"/>
        <end position="25"/>
    </location>
</feature>
<dbReference type="InterPro" id="IPR049177">
    <property type="entry name" value="MgtC_SapB_SrpB_YhiD_N"/>
</dbReference>
<evidence type="ECO:0000256" key="2">
    <source>
        <dbReference type="ARBA" id="ARBA00009298"/>
    </source>
</evidence>
<keyword evidence="3" id="KW-1003">Cell membrane</keyword>
<comment type="similarity">
    <text evidence="2">Belongs to the MgtC/SapB family.</text>
</comment>
<dbReference type="Proteomes" id="UP000184112">
    <property type="component" value="Unassembled WGS sequence"/>
</dbReference>
<dbReference type="InterPro" id="IPR003416">
    <property type="entry name" value="MgtC/SapB/SrpB/YhiD_fam"/>
</dbReference>
<evidence type="ECO:0000313" key="10">
    <source>
        <dbReference type="Proteomes" id="UP000184112"/>
    </source>
</evidence>
<dbReference type="EMBL" id="FQWH01000020">
    <property type="protein sequence ID" value="SHH78982.1"/>
    <property type="molecule type" value="Genomic_DNA"/>
</dbReference>
<organism evidence="9 10">
    <name type="scientific">Flavobacterium johnsoniae</name>
    <name type="common">Cytophaga johnsonae</name>
    <dbReference type="NCBI Taxonomy" id="986"/>
    <lineage>
        <taxon>Bacteria</taxon>
        <taxon>Pseudomonadati</taxon>
        <taxon>Bacteroidota</taxon>
        <taxon>Flavobacteriia</taxon>
        <taxon>Flavobacteriales</taxon>
        <taxon>Flavobacteriaceae</taxon>
        <taxon>Flavobacterium</taxon>
    </lineage>
</organism>
<gene>
    <name evidence="9" type="ORF">SAMN05444388_12017</name>
</gene>
<evidence type="ECO:0000256" key="7">
    <source>
        <dbReference type="SAM" id="Phobius"/>
    </source>
</evidence>
<evidence type="ECO:0000256" key="5">
    <source>
        <dbReference type="ARBA" id="ARBA00022989"/>
    </source>
</evidence>
<evidence type="ECO:0000256" key="4">
    <source>
        <dbReference type="ARBA" id="ARBA00022692"/>
    </source>
</evidence>
<keyword evidence="6 7" id="KW-0472">Membrane</keyword>
<feature type="domain" description="MgtC/SapB/SrpB/YhiD N-terminal" evidence="8">
    <location>
        <begin position="13"/>
        <end position="130"/>
    </location>
</feature>
<dbReference type="PANTHER" id="PTHR33778:SF1">
    <property type="entry name" value="MAGNESIUM TRANSPORTER YHID-RELATED"/>
    <property type="match status" value="1"/>
</dbReference>
<proteinExistence type="inferred from homology"/>
<protein>
    <submittedName>
        <fullName evidence="9">Putative Mg2+ transporter-C (MgtC) family protein</fullName>
    </submittedName>
</protein>
<evidence type="ECO:0000313" key="9">
    <source>
        <dbReference type="EMBL" id="SHH78982.1"/>
    </source>
</evidence>
<keyword evidence="4 7" id="KW-0812">Transmembrane</keyword>
<feature type="transmembrane region" description="Helical" evidence="7">
    <location>
        <begin position="104"/>
        <end position="130"/>
    </location>
</feature>
<feature type="transmembrane region" description="Helical" evidence="7">
    <location>
        <begin position="62"/>
        <end position="83"/>
    </location>
</feature>
<reference evidence="9 10" key="1">
    <citation type="submission" date="2016-11" db="EMBL/GenBank/DDBJ databases">
        <authorList>
            <person name="Jaros S."/>
            <person name="Januszkiewicz K."/>
            <person name="Wedrychowicz H."/>
        </authorList>
    </citation>
    <scope>NUCLEOTIDE SEQUENCE [LARGE SCALE GENOMIC DNA]</scope>
    <source>
        <strain evidence="9 10">DSM 6792</strain>
    </source>
</reference>
<evidence type="ECO:0000256" key="3">
    <source>
        <dbReference type="ARBA" id="ARBA00022475"/>
    </source>
</evidence>
<evidence type="ECO:0000256" key="1">
    <source>
        <dbReference type="ARBA" id="ARBA00004651"/>
    </source>
</evidence>
<evidence type="ECO:0000256" key="6">
    <source>
        <dbReference type="ARBA" id="ARBA00023136"/>
    </source>
</evidence>
<sequence>MDIQLELYMSAKLVLAAFLGGIIGLEREREQQNTGLRTFACICAASCLFVSIAVHLTEDVSAVARMLAAIATGLGFIGAGIIFRDQRNLPKGITTAAGLWTTSAVGMAVALDMLVIAVSATLIILLIFSINHFSWYRRLVDRLIKSKKRTN</sequence>
<dbReference type="PANTHER" id="PTHR33778">
    <property type="entry name" value="PROTEIN MGTC"/>
    <property type="match status" value="1"/>
</dbReference>
<comment type="subcellular location">
    <subcellularLocation>
        <location evidence="1">Cell membrane</location>
        <topology evidence="1">Multi-pass membrane protein</topology>
    </subcellularLocation>
</comment>
<dbReference type="AlphaFoldDB" id="A0A1M5VUN9"/>
<evidence type="ECO:0000259" key="8">
    <source>
        <dbReference type="Pfam" id="PF02308"/>
    </source>
</evidence>
<dbReference type="PRINTS" id="PR01837">
    <property type="entry name" value="MGTCSAPBPROT"/>
</dbReference>
<dbReference type="Pfam" id="PF02308">
    <property type="entry name" value="MgtC"/>
    <property type="match status" value="1"/>
</dbReference>
<accession>A0A1M5VUN9</accession>
<feature type="transmembrane region" description="Helical" evidence="7">
    <location>
        <begin position="37"/>
        <end position="56"/>
    </location>
</feature>